<dbReference type="InterPro" id="IPR046528">
    <property type="entry name" value="DUF6593"/>
</dbReference>
<evidence type="ECO:0000313" key="2">
    <source>
        <dbReference type="EMBL" id="KIJ92578.1"/>
    </source>
</evidence>
<feature type="domain" description="DUF6593" evidence="1">
    <location>
        <begin position="9"/>
        <end position="167"/>
    </location>
</feature>
<protein>
    <recommendedName>
        <fullName evidence="1">DUF6593 domain-containing protein</fullName>
    </recommendedName>
</protein>
<reference evidence="2 3" key="1">
    <citation type="submission" date="2014-04" db="EMBL/GenBank/DDBJ databases">
        <authorList>
            <consortium name="DOE Joint Genome Institute"/>
            <person name="Kuo A."/>
            <person name="Kohler A."/>
            <person name="Nagy L.G."/>
            <person name="Floudas D."/>
            <person name="Copeland A."/>
            <person name="Barry K.W."/>
            <person name="Cichocki N."/>
            <person name="Veneault-Fourrey C."/>
            <person name="LaButti K."/>
            <person name="Lindquist E.A."/>
            <person name="Lipzen A."/>
            <person name="Lundell T."/>
            <person name="Morin E."/>
            <person name="Murat C."/>
            <person name="Sun H."/>
            <person name="Tunlid A."/>
            <person name="Henrissat B."/>
            <person name="Grigoriev I.V."/>
            <person name="Hibbett D.S."/>
            <person name="Martin F."/>
            <person name="Nordberg H.P."/>
            <person name="Cantor M.N."/>
            <person name="Hua S.X."/>
        </authorList>
    </citation>
    <scope>NUCLEOTIDE SEQUENCE [LARGE SCALE GENOMIC DNA]</scope>
    <source>
        <strain evidence="2 3">LaAM-08-1</strain>
    </source>
</reference>
<sequence length="181" mass="20669">MHLYLSSKEPWNATYTNEAGQAIYKTSTPWRSLSKRAIIDRITLNPSNVQSKDHLAEVQYNLLTSSRINYGGEDLSTSRYFEKTEGRGALGSGRIFTAPDGKTYIWKMGVRVPELIMGDGSDRRVASYHRRQFNDPRPTSLEILPEGEHMVDLILVTFVYVEKVRKDRENQGIYRPEGLPS</sequence>
<organism evidence="2 3">
    <name type="scientific">Laccaria amethystina LaAM-08-1</name>
    <dbReference type="NCBI Taxonomy" id="1095629"/>
    <lineage>
        <taxon>Eukaryota</taxon>
        <taxon>Fungi</taxon>
        <taxon>Dikarya</taxon>
        <taxon>Basidiomycota</taxon>
        <taxon>Agaricomycotina</taxon>
        <taxon>Agaricomycetes</taxon>
        <taxon>Agaricomycetidae</taxon>
        <taxon>Agaricales</taxon>
        <taxon>Agaricineae</taxon>
        <taxon>Hydnangiaceae</taxon>
        <taxon>Laccaria</taxon>
    </lineage>
</organism>
<dbReference type="EMBL" id="KN838900">
    <property type="protein sequence ID" value="KIJ92578.1"/>
    <property type="molecule type" value="Genomic_DNA"/>
</dbReference>
<dbReference type="Pfam" id="PF20236">
    <property type="entry name" value="DUF6593"/>
    <property type="match status" value="1"/>
</dbReference>
<dbReference type="OrthoDB" id="3360976at2759"/>
<name>A0A0C9WVA2_9AGAR</name>
<reference evidence="3" key="2">
    <citation type="submission" date="2015-01" db="EMBL/GenBank/DDBJ databases">
        <title>Evolutionary Origins and Diversification of the Mycorrhizal Mutualists.</title>
        <authorList>
            <consortium name="DOE Joint Genome Institute"/>
            <consortium name="Mycorrhizal Genomics Consortium"/>
            <person name="Kohler A."/>
            <person name="Kuo A."/>
            <person name="Nagy L.G."/>
            <person name="Floudas D."/>
            <person name="Copeland A."/>
            <person name="Barry K.W."/>
            <person name="Cichocki N."/>
            <person name="Veneault-Fourrey C."/>
            <person name="LaButti K."/>
            <person name="Lindquist E.A."/>
            <person name="Lipzen A."/>
            <person name="Lundell T."/>
            <person name="Morin E."/>
            <person name="Murat C."/>
            <person name="Riley R."/>
            <person name="Ohm R."/>
            <person name="Sun H."/>
            <person name="Tunlid A."/>
            <person name="Henrissat B."/>
            <person name="Grigoriev I.V."/>
            <person name="Hibbett D.S."/>
            <person name="Martin F."/>
        </authorList>
    </citation>
    <scope>NUCLEOTIDE SEQUENCE [LARGE SCALE GENOMIC DNA]</scope>
    <source>
        <strain evidence="3">LaAM-08-1</strain>
    </source>
</reference>
<dbReference type="HOGENOM" id="CLU_084280_4_1_1"/>
<evidence type="ECO:0000313" key="3">
    <source>
        <dbReference type="Proteomes" id="UP000054477"/>
    </source>
</evidence>
<proteinExistence type="predicted"/>
<accession>A0A0C9WVA2</accession>
<dbReference type="Proteomes" id="UP000054477">
    <property type="component" value="Unassembled WGS sequence"/>
</dbReference>
<keyword evidence="3" id="KW-1185">Reference proteome</keyword>
<evidence type="ECO:0000259" key="1">
    <source>
        <dbReference type="Pfam" id="PF20236"/>
    </source>
</evidence>
<dbReference type="AlphaFoldDB" id="A0A0C9WVA2"/>
<gene>
    <name evidence="2" type="ORF">K443DRAFT_113353</name>
</gene>